<dbReference type="PANTHER" id="PTHR43156:SF15">
    <property type="entry name" value="PHOSPHOSERINE PHOSPHATASE RSBU"/>
    <property type="match status" value="1"/>
</dbReference>
<dbReference type="Pfam" id="PF07228">
    <property type="entry name" value="SpoIIE"/>
    <property type="match status" value="1"/>
</dbReference>
<sequence length="337" mass="38354">MNYTDNNIETSYKEILESYLNTGSEQVLYEVQQFTRNLLEHQTSPEELVSLHRSIIDQLYPDLPEDIQASFDFLLEAMMGYGMAYREHQILRGRQQELEAEIDVAAKMQQTLLPHESIEVEGLDVGVVSVPAKKMSGDYYHYVLDQYGGIGLAISDIIGKGVPAALCMSMIKYAMDSLPEQQLNPSALLENLNRVVEQNVDDSMFVTMMYGYYNSLTHEFTYSGAGHEPGFFYNAQKDSFEDLTAKGLVLGVSKKANYREYVRKLSVGDFIVLLTDGVTECRVGDDFLEREEIASLIKESIHLSAQEMVEHVYKELSKMQDFTLRDDLTLIILRRNV</sequence>
<dbReference type="InterPro" id="IPR052016">
    <property type="entry name" value="Bact_Sigma-Reg"/>
</dbReference>
<dbReference type="EMBL" id="VLXZ01000008">
    <property type="protein sequence ID" value="TSB45852.1"/>
    <property type="molecule type" value="Genomic_DNA"/>
</dbReference>
<comment type="caution">
    <text evidence="3">The sequence shown here is derived from an EMBL/GenBank/DDBJ whole genome shotgun (WGS) entry which is preliminary data.</text>
</comment>
<proteinExistence type="predicted"/>
<feature type="domain" description="PPM-type phosphatase" evidence="2">
    <location>
        <begin position="124"/>
        <end position="335"/>
    </location>
</feature>
<dbReference type="PANTHER" id="PTHR43156">
    <property type="entry name" value="STAGE II SPORULATION PROTEIN E-RELATED"/>
    <property type="match status" value="1"/>
</dbReference>
<name>A0A553ZWN5_9BACI</name>
<dbReference type="SUPFAM" id="SSF81606">
    <property type="entry name" value="PP2C-like"/>
    <property type="match status" value="1"/>
</dbReference>
<dbReference type="FunFam" id="3.60.40.10:FF:000045">
    <property type="entry name" value="Stage II sporulation protein E"/>
    <property type="match status" value="1"/>
</dbReference>
<gene>
    <name evidence="3" type="ORF">FN960_13070</name>
</gene>
<dbReference type="Gene3D" id="3.60.40.10">
    <property type="entry name" value="PPM-type phosphatase domain"/>
    <property type="match status" value="1"/>
</dbReference>
<dbReference type="Pfam" id="PF08673">
    <property type="entry name" value="RsbU_N"/>
    <property type="match status" value="1"/>
</dbReference>
<dbReference type="SUPFAM" id="SSF101215">
    <property type="entry name" value="KaiA/RbsU domain"/>
    <property type="match status" value="1"/>
</dbReference>
<dbReference type="InterPro" id="IPR036457">
    <property type="entry name" value="PPM-type-like_dom_sf"/>
</dbReference>
<dbReference type="SMART" id="SM00331">
    <property type="entry name" value="PP2C_SIG"/>
    <property type="match status" value="1"/>
</dbReference>
<evidence type="ECO:0000256" key="1">
    <source>
        <dbReference type="ARBA" id="ARBA00022801"/>
    </source>
</evidence>
<dbReference type="AlphaFoldDB" id="A0A553ZWN5"/>
<accession>A0A553ZWN5</accession>
<organism evidence="3 4">
    <name type="scientific">Alkalicoccobacillus porphyridii</name>
    <dbReference type="NCBI Taxonomy" id="2597270"/>
    <lineage>
        <taxon>Bacteria</taxon>
        <taxon>Bacillati</taxon>
        <taxon>Bacillota</taxon>
        <taxon>Bacilli</taxon>
        <taxon>Bacillales</taxon>
        <taxon>Bacillaceae</taxon>
        <taxon>Alkalicoccobacillus</taxon>
    </lineage>
</organism>
<dbReference type="RefSeq" id="WP_143849192.1">
    <property type="nucleotide sequence ID" value="NZ_VLXZ01000008.1"/>
</dbReference>
<dbReference type="InterPro" id="IPR017944">
    <property type="entry name" value="KaiA/RbsU_helical_domain_sf"/>
</dbReference>
<dbReference type="InterPro" id="IPR014787">
    <property type="entry name" value="PSer_Pase_RsbU_N"/>
</dbReference>
<evidence type="ECO:0000313" key="3">
    <source>
        <dbReference type="EMBL" id="TSB45852.1"/>
    </source>
</evidence>
<dbReference type="InterPro" id="IPR001932">
    <property type="entry name" value="PPM-type_phosphatase-like_dom"/>
</dbReference>
<protein>
    <submittedName>
        <fullName evidence="3">PP2C family protein-serine/threonine phosphatase</fullName>
    </submittedName>
</protein>
<keyword evidence="4" id="KW-1185">Reference proteome</keyword>
<keyword evidence="1" id="KW-0378">Hydrolase</keyword>
<dbReference type="PROSITE" id="PS51746">
    <property type="entry name" value="PPM_2"/>
    <property type="match status" value="1"/>
</dbReference>
<dbReference type="OrthoDB" id="311592at2"/>
<evidence type="ECO:0000259" key="2">
    <source>
        <dbReference type="PROSITE" id="PS51746"/>
    </source>
</evidence>
<dbReference type="Gene3D" id="1.10.1240.30">
    <property type="entry name" value="KaiA/RbsU domain"/>
    <property type="match status" value="1"/>
</dbReference>
<dbReference type="Proteomes" id="UP000318521">
    <property type="component" value="Unassembled WGS sequence"/>
</dbReference>
<dbReference type="SMART" id="SM00332">
    <property type="entry name" value="PP2Cc"/>
    <property type="match status" value="1"/>
</dbReference>
<reference evidence="3 4" key="1">
    <citation type="submission" date="2019-07" db="EMBL/GenBank/DDBJ databases">
        <authorList>
            <person name="Park Y.J."/>
            <person name="Jeong S.E."/>
            <person name="Jung H.S."/>
        </authorList>
    </citation>
    <scope>NUCLEOTIDE SEQUENCE [LARGE SCALE GENOMIC DNA]</scope>
    <source>
        <strain evidence="4">P16(2019)</strain>
    </source>
</reference>
<dbReference type="GO" id="GO:0016791">
    <property type="term" value="F:phosphatase activity"/>
    <property type="evidence" value="ECO:0007669"/>
    <property type="project" value="TreeGrafter"/>
</dbReference>
<evidence type="ECO:0000313" key="4">
    <source>
        <dbReference type="Proteomes" id="UP000318521"/>
    </source>
</evidence>